<protein>
    <submittedName>
        <fullName evidence="2">TniQ family protein</fullName>
    </submittedName>
</protein>
<gene>
    <name evidence="2" type="ORF">H1D41_12045</name>
</gene>
<organism evidence="2 3">
    <name type="scientific">Halocynthiibacter styelae</name>
    <dbReference type="NCBI Taxonomy" id="2761955"/>
    <lineage>
        <taxon>Bacteria</taxon>
        <taxon>Pseudomonadati</taxon>
        <taxon>Pseudomonadota</taxon>
        <taxon>Alphaproteobacteria</taxon>
        <taxon>Rhodobacterales</taxon>
        <taxon>Paracoccaceae</taxon>
        <taxon>Halocynthiibacter</taxon>
    </lineage>
</organism>
<evidence type="ECO:0000313" key="2">
    <source>
        <dbReference type="EMBL" id="MBI1494371.1"/>
    </source>
</evidence>
<keyword evidence="3" id="KW-1185">Reference proteome</keyword>
<evidence type="ECO:0000259" key="1">
    <source>
        <dbReference type="Pfam" id="PF06527"/>
    </source>
</evidence>
<feature type="domain" description="TniQ" evidence="1">
    <location>
        <begin position="15"/>
        <end position="139"/>
    </location>
</feature>
<reference evidence="2" key="1">
    <citation type="submission" date="2020-10" db="EMBL/GenBank/DDBJ databases">
        <title>Paenihalocynthiibacter styelae gen. nov., sp. nov., isolated from stalked sea squirt Styela clava.</title>
        <authorList>
            <person name="Kim Y.-O."/>
            <person name="Yoon J.-H."/>
        </authorList>
    </citation>
    <scope>NUCLEOTIDE SEQUENCE</scope>
    <source>
        <strain evidence="2">MYP1-1</strain>
    </source>
</reference>
<dbReference type="Pfam" id="PF06527">
    <property type="entry name" value="TniQ"/>
    <property type="match status" value="1"/>
</dbReference>
<comment type="caution">
    <text evidence="2">The sequence shown here is derived from an EMBL/GenBank/DDBJ whole genome shotgun (WGS) entry which is preliminary data.</text>
</comment>
<dbReference type="EMBL" id="JADCKQ010000008">
    <property type="protein sequence ID" value="MBI1494371.1"/>
    <property type="molecule type" value="Genomic_DNA"/>
</dbReference>
<proteinExistence type="predicted"/>
<name>A0A8J7INZ2_9RHOB</name>
<evidence type="ECO:0000313" key="3">
    <source>
        <dbReference type="Proteomes" id="UP000640583"/>
    </source>
</evidence>
<dbReference type="AlphaFoldDB" id="A0A8J7INZ2"/>
<dbReference type="Proteomes" id="UP000640583">
    <property type="component" value="Unassembled WGS sequence"/>
</dbReference>
<dbReference type="InterPro" id="IPR009492">
    <property type="entry name" value="TniQ"/>
</dbReference>
<sequence>MKPVAKPRFHINEFETATSFASRFSRYCGLGGPRDLCLDQGFRWQELIAGDEFALNGLAAITGEDPARVRKWAVRNEGAKRFNIAGFPASGSAVLRTRVRLCPLCLKEDEERFGADGIYRRFFWQFSAIRTCADHATPLINLPVDVHTILNYDYIHKVQKHRSMIEAAVQESSTRRTEYTGFEEYVWHRSRGMKQIPFLDDLTLDVACKLCETLGYVLQFGAERKLRSASEHELWLSAQKGFEALREGEAGLKDALLSLRTKQSFHMGGYNKDLGAFYVWLHGSSLKKEIDPLRDLIRELIAQNYPVSGGRTVLGKPCAESPIYSVSAGLKALGIKRSRMHEHLIEQGLATAVNEGNSVAPHRQIVERDLRAFEERAGKRLTSQQAAQFLNVSKDLVLELKVAGLIKTIDDSYCRGPRYHQDRLSELLNQLETCLTAPSPDETYIPLNKAASRLKRKTPVIIRLLLAGKISATKDGDSTGFGRIKIGLNSSRTVLHSTSQPGLTRSDTAVKLHVKHQTISWLIEAGLLQNIDMRSAKSGQHITAICKRSIEAFLQDHITLGLLAKQLTRQPGPLGCFLDGKRIWPMEMPDDLSRIYKRSKLERQLQQLGMGLSEEQPM</sequence>
<accession>A0A8J7INZ2</accession>
<dbReference type="RefSeq" id="WP_228849135.1">
    <property type="nucleotide sequence ID" value="NZ_JADCKQ010000008.1"/>
</dbReference>